<dbReference type="InterPro" id="IPR050557">
    <property type="entry name" value="RTX_toxin/Mannuronan_C5-epim"/>
</dbReference>
<evidence type="ECO:0000256" key="5">
    <source>
        <dbReference type="ARBA" id="ARBA00022837"/>
    </source>
</evidence>
<comment type="caution">
    <text evidence="9">The sequence shown here is derived from an EMBL/GenBank/DDBJ whole genome shotgun (WGS) entry which is preliminary data.</text>
</comment>
<comment type="subcellular location">
    <subcellularLocation>
        <location evidence="1">Secreted</location>
    </subcellularLocation>
</comment>
<dbReference type="Pfam" id="PF00353">
    <property type="entry name" value="HemolysinCabind"/>
    <property type="match status" value="6"/>
</dbReference>
<dbReference type="InterPro" id="IPR001343">
    <property type="entry name" value="Hemolysn_Ca-bd"/>
</dbReference>
<evidence type="ECO:0000313" key="10">
    <source>
        <dbReference type="Proteomes" id="UP001227317"/>
    </source>
</evidence>
<keyword evidence="2" id="KW-0964">Secreted</keyword>
<dbReference type="InterPro" id="IPR011049">
    <property type="entry name" value="Serralysin-like_metalloprot_C"/>
</dbReference>
<gene>
    <name evidence="9" type="ORF">QSG27_04330</name>
</gene>
<dbReference type="PRINTS" id="PR00313">
    <property type="entry name" value="CABNDNGRPT"/>
</dbReference>
<sequence>MTATDAAGNVSAPAAQTLTLDTTKPNTPGITSPTLSNNAAPTLAGTAEAGSTVTVTVGGATYTTTANGTGAWNVDLATASPTAGTLALNANGTNAVSVTATDAAGNVSAPAAQTLTLDTTAPSVALSLGSTTLAVGQTTTVTFTFTEAPVGFSLDDITAENATLSNLTAQPGSNGLVYTATLTPADGLAADTNRITLNRAWSDAAGNAPSVATTSTAYAIDTRGSNSGDAPVLGGAVAGQAVNDTATLSPFTAFTIADSNATQAQTVVVKLRAADGTVGDATGAFTAASLTASGFVKTAAGTYSLSAADAAAAQTALRRLVFQPVANRSAVGSTETTGFTVTVTDADGLFGSDLVTSVLARSVNDRPSLVKALGSTSVDQGQPLDVTVSAGVFTDVDPGDRLTLSAALADGSALPAWLSFDAATGRLSGTPGNADVGTRAIRITATDGSGATVSDLLVVQVNDVNDAPIARNDAVETTKLAPVSVTAANGVLANDSDPDVGDHPVVTAVTGDTAKVGQAITLSGGGKLTLFADGRYSFDPAGAYTTLAFGQTRTETVAYTITDRSGATATANLVITIQGTNTAPAAQETKTVAIDQNSSRVGLSIDKPVDPEGDALTVTVIGLPTIGQVQRFNGTALKLGDTLTADELAAVVFTPPFGVTGNAGSFLYTVSDGANTVSRTVDITLTPVQWLAITPSAVAAVEGSGSGRTLTFTLTRRGDTSGETTVSWQVNDPTQSGLTGALADASDFSGATLPSGSLTFAAGETAKTVTVTLAGDRLVESDELFQIALIGSSTTVANAKIEVESRTALGLIVNDDRPATVDAVTGPASGRYLAAKGDALEFTVSFSDAVTVDTGNGTPRLALTIGGETRYATYASTTASGDLVFRYVVAAGDLARNGIAVAGSVDLNGGRLVDSAGNVITDTAFGRYAPITGGVKVNVRAGRAIDGYISGATVFADANANGVLDSGEASGTTDAVGSWSLDGGSGPIIMLGGTDISTTLAFTGVYEAPAAASVINPLTTVVMGMAGLSGTDAQIADAMTEVKAKLGLDAGLDLLTYDPLIAATATGASAAAIAIALKTQSVAANIANLIVQGSAVLSGAMTGTAPAQGVVGHAVVAAIADAIKALPAGSTLNLADATVLAGILTTAGTKVAEVDATKLAAAVNNAAKVIAAANGAVETASGGTGNALVALTEMAKTQVVAQGSAAVDQLRSGTASGDLTTAVNSLTGTSLTTQISAAQAAVVVPSRLAIAATDADKREGDSGTTAYTFTVTRSGNTGGALTVAWAVTANGTAGSALDAADFGGTLPSGTVSFGDGESTATVTIQVTGDTDIEADESFTVTLSNPSVAATAIDTAVATGTIRNEDPINPVLTLPSAKTVIAGSATAFTGLSALDGDSATVTATLTPTNGGITLAGPATITTVDGTTVVSGSVANVNATLASLVFTAATGVTAGAIAVTLSDGDLTTPDASGTLAVTIQSPPENVLPSRPTVIARRSTEILGLEVHDTDGGPMTVVLTPTNGTITLPLFGAATATDLGNGKIRLSGTLDDVNKTLKQLEFTAARQVTGASILLETADDQPLTADDSDRLVMDVLSPPEQTVPATLAAVAGRATAVGGLSVVDFDSATVQVTLTPTGGSLALTAQGNATVSQPGGGASRVVGTQADVNATLATLTYTGTAGTTAGTIQVSSTDLDGRTPVVTDSIAVSIANTPAVTLPSLNTLVTGTPAVLTGLRVSDPNDRTLTVRLTATNGTLAVSPAAGVTITSNPDGSLTLGGLAGALNTALAAATFTGTAGATQASLVAVVDAGGGQSVSSQVELALSATPVLSLPVTPPALLAGTTAAVGGLTLSNTGSVIGTLRLTPSDATLGLTVQGGAQLADLGGGVLAVVGTSDAINATLATLTVTPTATGTRTASVALAVEYAGGVLPGTGGTLTASVIHAPSLTLPQASTIDPDIATALTGIQVADVDGDRLTVTLTPSQAVLAATAAGQATVATAPSGALTVSGSVTDVNATLAGLTITAARAAGASIAVTVSDGTATSPATGTLALPVLDRTPPGIPTITGAFPDAAGTAVGSLTNRAALLVRGTAEAGSTVALSDNGTLVASVIAGPDGTWVADFRASPLADGSHRFTAVATDAAGNRGTASHALALAVDTLAPAAPAVGFTDTAIDRTKQTDVSFTIGNGEVGTSYRWTLTSSGGGSVSGTGRIATAADRIGGLDLSGLSDGALTLSVTLTDAAGNSSSPATALATKATTVTAATAVTIDGAQVQTLSGQSNGKTTSAVVVQAPTTARVEDPNTANASLADVPVVQESRNGTTVTTLQVSLPTNLGVTVSGPAERQSPAQSLDDLIREIQARTVVGTSSRTGLEGGGRGFLGVLPQTAALLVRTFDFTAAAAPGGGAKITGAAQDGATPTAVVINTTAVGAPLAIQLDNVEFAAVIGEATLTGGAGNNAVFGDASSQFMLLGEGNDFLSGGGGNDTIASTLGNDTLVGDDGDDLMGGGEGDDLLNGGADADTVGGGVGNDTLGGGSGNDVLFGEDGDDVLFGEEGNDTLFGEAGADILVGGGGNDVMAGGLGNDVFFGGDDNDTLFGQEGADILALGAGADIADGGEGNDTLFGEDGDDTLFGGAGTDILSLGAGNDLTSGGDGDDTLFGDDGADTLFGGAGNDMLAGGSGNDVFFLDGGADSVWGGEGGDIFAFGAGSGGSVVMDFAPGTDRLALYDSSLNLASVIASARVVNGSTVLDLKPGVSVTILGQTGDVAKWFA</sequence>
<dbReference type="Pfam" id="PF19078">
    <property type="entry name" value="Big_12"/>
    <property type="match status" value="1"/>
</dbReference>
<dbReference type="RefSeq" id="WP_306703901.1">
    <property type="nucleotide sequence ID" value="NZ_JAUJFI010000011.1"/>
</dbReference>
<dbReference type="Gene3D" id="2.60.40.10">
    <property type="entry name" value="Immunoglobulins"/>
    <property type="match status" value="3"/>
</dbReference>
<dbReference type="Gene3D" id="2.150.10.10">
    <property type="entry name" value="Serralysin-like metalloprotease, C-terminal"/>
    <property type="match status" value="4"/>
</dbReference>
<dbReference type="Pfam" id="PF19077">
    <property type="entry name" value="Big_13"/>
    <property type="match status" value="1"/>
</dbReference>
<reference evidence="9 10" key="1">
    <citation type="submission" date="2023-06" db="EMBL/GenBank/DDBJ databases">
        <title>Azospirillum isscasensis sp.nov, a bacterium isolated from rhizosphere soil of rice.</title>
        <authorList>
            <person name="Wang H."/>
        </authorList>
    </citation>
    <scope>NUCLEOTIDE SEQUENCE [LARGE SCALE GENOMIC DNA]</scope>
    <source>
        <strain evidence="9 10">C340-1</strain>
    </source>
</reference>
<keyword evidence="3" id="KW-0732">Signal</keyword>
<accession>A0ABU0WCJ5</accession>
<dbReference type="SUPFAM" id="SSF51120">
    <property type="entry name" value="beta-Roll"/>
    <property type="match status" value="2"/>
</dbReference>
<feature type="compositionally biased region" description="Polar residues" evidence="6">
    <location>
        <begin position="14"/>
        <end position="38"/>
    </location>
</feature>
<keyword evidence="5" id="KW-0106">Calcium</keyword>
<keyword evidence="10" id="KW-1185">Reference proteome</keyword>
<dbReference type="Pfam" id="PF17963">
    <property type="entry name" value="Big_9"/>
    <property type="match status" value="2"/>
</dbReference>
<proteinExistence type="predicted"/>
<dbReference type="PROSITE" id="PS00330">
    <property type="entry name" value="HEMOLYSIN_CALCIUM"/>
    <property type="match status" value="3"/>
</dbReference>
<dbReference type="InterPro" id="IPR003644">
    <property type="entry name" value="Calx_beta"/>
</dbReference>
<feature type="domain" description="Dystroglycan-type cadherin-like" evidence="8">
    <location>
        <begin position="368"/>
        <end position="468"/>
    </location>
</feature>
<dbReference type="InterPro" id="IPR044048">
    <property type="entry name" value="Big_12"/>
</dbReference>
<feature type="region of interest" description="Disordered" evidence="6">
    <location>
        <begin position="1"/>
        <end position="38"/>
    </location>
</feature>
<dbReference type="InterPro" id="IPR018511">
    <property type="entry name" value="Hemolysin-typ_Ca-bd_CS"/>
</dbReference>
<dbReference type="NCBIfam" id="NF033510">
    <property type="entry name" value="Ca_tandemer"/>
    <property type="match status" value="2"/>
</dbReference>
<evidence type="ECO:0000256" key="2">
    <source>
        <dbReference type="ARBA" id="ARBA00022525"/>
    </source>
</evidence>
<dbReference type="Pfam" id="PF03160">
    <property type="entry name" value="Calx-beta"/>
    <property type="match status" value="2"/>
</dbReference>
<dbReference type="Proteomes" id="UP001227317">
    <property type="component" value="Unassembled WGS sequence"/>
</dbReference>
<dbReference type="Pfam" id="PF05345">
    <property type="entry name" value="He_PIG"/>
    <property type="match status" value="1"/>
</dbReference>
<feature type="domain" description="Calx-beta" evidence="7">
    <location>
        <begin position="1239"/>
        <end position="1343"/>
    </location>
</feature>
<evidence type="ECO:0000256" key="1">
    <source>
        <dbReference type="ARBA" id="ARBA00004613"/>
    </source>
</evidence>
<name>A0ABU0WCJ5_9PROT</name>
<dbReference type="InterPro" id="IPR006644">
    <property type="entry name" value="Cadg"/>
</dbReference>
<dbReference type="SMART" id="SM00237">
    <property type="entry name" value="Calx_beta"/>
    <property type="match status" value="2"/>
</dbReference>
<organism evidence="9 10">
    <name type="scientific">Azospirillum isscasi</name>
    <dbReference type="NCBI Taxonomy" id="3053926"/>
    <lineage>
        <taxon>Bacteria</taxon>
        <taxon>Pseudomonadati</taxon>
        <taxon>Pseudomonadota</taxon>
        <taxon>Alphaproteobacteria</taxon>
        <taxon>Rhodospirillales</taxon>
        <taxon>Azospirillaceae</taxon>
        <taxon>Azospirillum</taxon>
    </lineage>
</organism>
<dbReference type="Gene3D" id="2.60.40.2030">
    <property type="match status" value="2"/>
</dbReference>
<dbReference type="SUPFAM" id="SSF141072">
    <property type="entry name" value="CalX-like"/>
    <property type="match status" value="2"/>
</dbReference>
<evidence type="ECO:0000313" key="9">
    <source>
        <dbReference type="EMBL" id="MDQ2101915.1"/>
    </source>
</evidence>
<dbReference type="InterPro" id="IPR038081">
    <property type="entry name" value="CalX-like_sf"/>
</dbReference>
<dbReference type="InterPro" id="IPR013783">
    <property type="entry name" value="Ig-like_fold"/>
</dbReference>
<evidence type="ECO:0000256" key="3">
    <source>
        <dbReference type="ARBA" id="ARBA00022729"/>
    </source>
</evidence>
<dbReference type="PANTHER" id="PTHR38340:SF1">
    <property type="entry name" value="S-LAYER PROTEIN"/>
    <property type="match status" value="1"/>
</dbReference>
<dbReference type="EMBL" id="JAUJFI010000011">
    <property type="protein sequence ID" value="MDQ2101915.1"/>
    <property type="molecule type" value="Genomic_DNA"/>
</dbReference>
<dbReference type="PANTHER" id="PTHR38340">
    <property type="entry name" value="S-LAYER PROTEIN"/>
    <property type="match status" value="1"/>
</dbReference>
<evidence type="ECO:0000256" key="4">
    <source>
        <dbReference type="ARBA" id="ARBA00022737"/>
    </source>
</evidence>
<keyword evidence="4" id="KW-0677">Repeat</keyword>
<dbReference type="SMART" id="SM00736">
    <property type="entry name" value="CADG"/>
    <property type="match status" value="1"/>
</dbReference>
<dbReference type="SUPFAM" id="SSF49313">
    <property type="entry name" value="Cadherin-like"/>
    <property type="match status" value="1"/>
</dbReference>
<evidence type="ECO:0000259" key="8">
    <source>
        <dbReference type="SMART" id="SM00736"/>
    </source>
</evidence>
<dbReference type="InterPro" id="IPR044016">
    <property type="entry name" value="Big_13"/>
</dbReference>
<feature type="domain" description="Calx-beta" evidence="7">
    <location>
        <begin position="679"/>
        <end position="790"/>
    </location>
</feature>
<protein>
    <submittedName>
        <fullName evidence="9">Ig-like domain-containing protein</fullName>
    </submittedName>
</protein>
<dbReference type="InterPro" id="IPR015919">
    <property type="entry name" value="Cadherin-like_sf"/>
</dbReference>
<evidence type="ECO:0000259" key="7">
    <source>
        <dbReference type="SMART" id="SM00237"/>
    </source>
</evidence>
<evidence type="ECO:0000256" key="6">
    <source>
        <dbReference type="SAM" id="MobiDB-lite"/>
    </source>
</evidence>